<name>A4ABD2_9GAMM</name>
<dbReference type="InterPro" id="IPR000073">
    <property type="entry name" value="AB_hydrolase_1"/>
</dbReference>
<feature type="domain" description="AB hydrolase-1" evidence="1">
    <location>
        <begin position="20"/>
        <end position="206"/>
    </location>
</feature>
<dbReference type="HOGENOM" id="CLU_764431_0_0_6"/>
<evidence type="ECO:0000313" key="2">
    <source>
        <dbReference type="EMBL" id="EAQ96686.2"/>
    </source>
</evidence>
<dbReference type="EMBL" id="AAOA02000004">
    <property type="protein sequence ID" value="EAQ96686.2"/>
    <property type="molecule type" value="Genomic_DNA"/>
</dbReference>
<keyword evidence="3" id="KW-1185">Reference proteome</keyword>
<protein>
    <recommendedName>
        <fullName evidence="1">AB hydrolase-1 domain-containing protein</fullName>
    </recommendedName>
</protein>
<dbReference type="RefSeq" id="WP_023660347.1">
    <property type="nucleotide sequence ID" value="NZ_CM002299.1"/>
</dbReference>
<dbReference type="InterPro" id="IPR029058">
    <property type="entry name" value="AB_hydrolase_fold"/>
</dbReference>
<dbReference type="AlphaFoldDB" id="A4ABD2"/>
<reference evidence="2 3" key="2">
    <citation type="journal article" date="2009" name="PLoS ONE">
        <title>The photosynthetic apparatus and its regulation in the aerobic gammaproteobacterium Congregibacter litoralis gen. nov., sp. nov.</title>
        <authorList>
            <person name="Spring S."/>
            <person name="Lunsdorf H."/>
            <person name="Fuchs B.M."/>
            <person name="Tindall B.J."/>
        </authorList>
    </citation>
    <scope>NUCLEOTIDE SEQUENCE [LARGE SCALE GENOMIC DNA]</scope>
    <source>
        <strain evidence="2">KT71</strain>
    </source>
</reference>
<dbReference type="Pfam" id="PF12697">
    <property type="entry name" value="Abhydrolase_6"/>
    <property type="match status" value="1"/>
</dbReference>
<comment type="caution">
    <text evidence="2">The sequence shown here is derived from an EMBL/GenBank/DDBJ whole genome shotgun (WGS) entry which is preliminary data.</text>
</comment>
<accession>A4ABD2</accession>
<sequence>MIEEQKNQSAGNLESRRPLVLIIHGVGGPRILSSVQVIVKRAYPSAEILLPRLPHRRVFSFDRLSDAVADLVQLLNDQWHEHYSELVIIGHSAGGPLARAVYLAGEKNEAPWAKSLQAKGRIVMLAGMNRGWQISHHLSIGQAIAWSFGSVLGHALSLFGLPPILFDLRRGSHFLTRLRFEWLDRAQKHRMPLVVQLLGTIDDMVGPEDAIDLVTGENFRYLDVPFSGHRSVVEMSADREHGDTRAEVLQIALGPQAQIAEYEVRPWTLSQQIANRQHQETVEHVVFVIHGIRDRGFWTDKIARHIWRRCPAEQRGTLERVTASYGYLGMGPFMFPWVRRKKVEWLADTVLVKFAQMPGKVQ</sequence>
<dbReference type="SUPFAM" id="SSF53474">
    <property type="entry name" value="alpha/beta-Hydrolases"/>
    <property type="match status" value="1"/>
</dbReference>
<gene>
    <name evidence="2" type="ORF">KT71_06674</name>
</gene>
<dbReference type="STRING" id="314285.KT71_06674"/>
<proteinExistence type="predicted"/>
<organism evidence="2 3">
    <name type="scientific">Congregibacter litoralis KT71</name>
    <dbReference type="NCBI Taxonomy" id="314285"/>
    <lineage>
        <taxon>Bacteria</taxon>
        <taxon>Pseudomonadati</taxon>
        <taxon>Pseudomonadota</taxon>
        <taxon>Gammaproteobacteria</taxon>
        <taxon>Cellvibrionales</taxon>
        <taxon>Halieaceae</taxon>
        <taxon>Congregibacter</taxon>
    </lineage>
</organism>
<reference evidence="2 3" key="1">
    <citation type="journal article" date="2007" name="Proc. Natl. Acad. Sci. U.S.A.">
        <title>Characterization of a marine gammaproteobacterium capable of aerobic anoxygenic photosynthesis.</title>
        <authorList>
            <person name="Fuchs B.M."/>
            <person name="Spring S."/>
            <person name="Teeling H."/>
            <person name="Quast C."/>
            <person name="Wulf J."/>
            <person name="Schattenhofer M."/>
            <person name="Yan S."/>
            <person name="Ferriera S."/>
            <person name="Johnson J."/>
            <person name="Glockner F.O."/>
            <person name="Amann R."/>
        </authorList>
    </citation>
    <scope>NUCLEOTIDE SEQUENCE [LARGE SCALE GENOMIC DNA]</scope>
    <source>
        <strain evidence="2">KT71</strain>
    </source>
</reference>
<evidence type="ECO:0000313" key="3">
    <source>
        <dbReference type="Proteomes" id="UP000019205"/>
    </source>
</evidence>
<dbReference type="eggNOG" id="COG1075">
    <property type="taxonomic scope" value="Bacteria"/>
</dbReference>
<dbReference type="Gene3D" id="3.40.50.1820">
    <property type="entry name" value="alpha/beta hydrolase"/>
    <property type="match status" value="1"/>
</dbReference>
<dbReference type="Proteomes" id="UP000019205">
    <property type="component" value="Chromosome"/>
</dbReference>
<evidence type="ECO:0000259" key="1">
    <source>
        <dbReference type="Pfam" id="PF12697"/>
    </source>
</evidence>
<dbReference type="OrthoDB" id="582315at2"/>